<feature type="domain" description="Transketolase-like pyrimidine-binding" evidence="21">
    <location>
        <begin position="352"/>
        <end position="523"/>
    </location>
</feature>
<dbReference type="GO" id="GO:0005829">
    <property type="term" value="C:cytosol"/>
    <property type="evidence" value="ECO:0007669"/>
    <property type="project" value="TreeGrafter"/>
</dbReference>
<dbReference type="CDD" id="cd02012">
    <property type="entry name" value="TPP_TK"/>
    <property type="match status" value="1"/>
</dbReference>
<evidence type="ECO:0000256" key="11">
    <source>
        <dbReference type="ARBA" id="ARBA00022842"/>
    </source>
</evidence>
<dbReference type="PROSITE" id="PS00802">
    <property type="entry name" value="TRANSKETOLASE_2"/>
    <property type="match status" value="1"/>
</dbReference>
<evidence type="ECO:0000256" key="20">
    <source>
        <dbReference type="RuleBase" id="RU004996"/>
    </source>
</evidence>
<keyword evidence="9 18" id="KW-0479">Metal-binding</keyword>
<evidence type="ECO:0000256" key="15">
    <source>
        <dbReference type="PIRSR" id="PIRSR605478-1"/>
    </source>
</evidence>
<dbReference type="PANTHER" id="PTHR43522">
    <property type="entry name" value="TRANSKETOLASE"/>
    <property type="match status" value="1"/>
</dbReference>
<evidence type="ECO:0000313" key="22">
    <source>
        <dbReference type="EMBL" id="NNU76849.1"/>
    </source>
</evidence>
<dbReference type="NCBIfam" id="TIGR00232">
    <property type="entry name" value="tktlase_bact"/>
    <property type="match status" value="1"/>
</dbReference>
<feature type="binding site" evidence="16">
    <location>
        <position position="262"/>
    </location>
    <ligand>
        <name>substrate</name>
    </ligand>
</feature>
<dbReference type="GO" id="GO:0004802">
    <property type="term" value="F:transketolase activity"/>
    <property type="evidence" value="ECO:0007669"/>
    <property type="project" value="UniProtKB-UniRule"/>
</dbReference>
<dbReference type="RefSeq" id="WP_171297535.1">
    <property type="nucleotide sequence ID" value="NZ_CP087098.1"/>
</dbReference>
<dbReference type="Pfam" id="PF02779">
    <property type="entry name" value="Transket_pyr"/>
    <property type="match status" value="1"/>
</dbReference>
<dbReference type="InterPro" id="IPR029061">
    <property type="entry name" value="THDP-binding"/>
</dbReference>
<sequence length="663" mass="72395">MNKIEQLTVDTIRVLSAEAIQKANSGHPGLPLGVAPMAYTLWANHMKHNPNNSKWQDRDRFVLSAGHGSMLEYSLLNLFGYGLTIEDLKNFRQFGSLTPGHPEYGHTNGVEITTGPLGQGIANAVGMAIAESHLAAKFNTKKHAIVDHYTYAICGDGDNMEGISSEAASLAGTLGLSKLILMYDSNSISIEGSTDIAFTEDVSKRFEAYGWQVINVEDGNDMDAIGKAIETAKLELNKPTFIKIKTIIGFGCAKKQGLSSAHGEPLGEDNITEMKKCMGWNLAPFTVPDEVTKHMEIIKSKLSKKEETWNTLYAEYSKENPKLAKEYEVWQSGDLSVDLLKVEELWKFEGKAATRNSSGAIINTLAKYVPNFIGGSADLAPSNKTYMKGLGDFSKGDRNGSNLHFGVREHAMAAIANGIYVHGGLKPFVSTFFVFSDYMKGAMRLSALMGLPVTYVLTHDSIAVGEDGPTHEPIEQLAALRALPNFNVFRPADSRETAVGWYAAMTSKTTPTALILTRQNLPLYDETSIEALKGAYVLKTYETPGQNPDIILMASGSEVEFIYEGAKLLNDKGIKARVISMPCLDLFEAQSKEYKESILPSSVRTRLAVEAAASFGWHKYVGLDGDVISIDRFGASGKAEILYKEFGFTTENVVSKALKLLGK</sequence>
<dbReference type="InterPro" id="IPR005475">
    <property type="entry name" value="Transketolase-like_Pyr-bd"/>
</dbReference>
<dbReference type="InterPro" id="IPR033247">
    <property type="entry name" value="Transketolase_fam"/>
</dbReference>
<dbReference type="Gene3D" id="3.40.50.920">
    <property type="match status" value="1"/>
</dbReference>
<evidence type="ECO:0000256" key="2">
    <source>
        <dbReference type="ARBA" id="ARBA00001936"/>
    </source>
</evidence>
<dbReference type="Pfam" id="PF22613">
    <property type="entry name" value="Transketolase_C_1"/>
    <property type="match status" value="1"/>
</dbReference>
<keyword evidence="11 18" id="KW-0460">Magnesium</keyword>
<dbReference type="FunFam" id="3.40.50.920:FF:000003">
    <property type="entry name" value="Transketolase"/>
    <property type="match status" value="1"/>
</dbReference>
<evidence type="ECO:0000256" key="4">
    <source>
        <dbReference type="ARBA" id="ARBA00002931"/>
    </source>
</evidence>
<evidence type="ECO:0000256" key="5">
    <source>
        <dbReference type="ARBA" id="ARBA00007131"/>
    </source>
</evidence>
<evidence type="ECO:0000256" key="7">
    <source>
        <dbReference type="ARBA" id="ARBA00013152"/>
    </source>
</evidence>
<dbReference type="EMBL" id="JABEYB010000009">
    <property type="protein sequence ID" value="NNU76849.1"/>
    <property type="molecule type" value="Genomic_DNA"/>
</dbReference>
<dbReference type="SMART" id="SM00861">
    <property type="entry name" value="Transket_pyr"/>
    <property type="match status" value="1"/>
</dbReference>
<evidence type="ECO:0000256" key="16">
    <source>
        <dbReference type="PIRSR" id="PIRSR605478-2"/>
    </source>
</evidence>
<dbReference type="InterPro" id="IPR020826">
    <property type="entry name" value="Transketolase_BS"/>
</dbReference>
<dbReference type="InterPro" id="IPR005474">
    <property type="entry name" value="Transketolase_N"/>
</dbReference>
<feature type="site" description="Important for catalytic activity" evidence="19">
    <location>
        <position position="27"/>
    </location>
</feature>
<feature type="binding site" evidence="18">
    <location>
        <position position="156"/>
    </location>
    <ligand>
        <name>Mg(2+)</name>
        <dbReference type="ChEBI" id="CHEBI:18420"/>
    </ligand>
</feature>
<feature type="binding site" evidence="16">
    <location>
        <position position="355"/>
    </location>
    <ligand>
        <name>substrate</name>
    </ligand>
</feature>
<feature type="binding site" evidence="17">
    <location>
        <begin position="115"/>
        <end position="117"/>
    </location>
    <ligand>
        <name>thiamine diphosphate</name>
        <dbReference type="ChEBI" id="CHEBI:58937"/>
    </ligand>
</feature>
<gene>
    <name evidence="22" type="primary">tkt</name>
    <name evidence="22" type="ORF">HLQ16_12970</name>
</gene>
<dbReference type="EC" id="2.2.1.1" evidence="7 14"/>
<feature type="binding site" evidence="16">
    <location>
        <position position="459"/>
    </location>
    <ligand>
        <name>substrate</name>
    </ligand>
</feature>
<evidence type="ECO:0000256" key="8">
    <source>
        <dbReference type="ARBA" id="ARBA00022679"/>
    </source>
</evidence>
<dbReference type="Proteomes" id="UP000531659">
    <property type="component" value="Unassembled WGS sequence"/>
</dbReference>
<dbReference type="AlphaFoldDB" id="A0A7Y3SZX3"/>
<accession>A0A7Y3SZX3</accession>
<dbReference type="CDD" id="cd07033">
    <property type="entry name" value="TPP_PYR_DXS_TK_like"/>
    <property type="match status" value="1"/>
</dbReference>
<evidence type="ECO:0000256" key="17">
    <source>
        <dbReference type="PIRSR" id="PIRSR605478-3"/>
    </source>
</evidence>
<feature type="site" description="Important for catalytic activity" evidence="19">
    <location>
        <position position="262"/>
    </location>
</feature>
<feature type="binding site" evidence="16">
    <location>
        <position position="471"/>
    </location>
    <ligand>
        <name>substrate</name>
    </ligand>
</feature>
<organism evidence="22 23">
    <name type="scientific">Clostridium estertheticum</name>
    <dbReference type="NCBI Taxonomy" id="238834"/>
    <lineage>
        <taxon>Bacteria</taxon>
        <taxon>Bacillati</taxon>
        <taxon>Bacillota</taxon>
        <taxon>Clostridia</taxon>
        <taxon>Eubacteriales</taxon>
        <taxon>Clostridiaceae</taxon>
        <taxon>Clostridium</taxon>
    </lineage>
</organism>
<dbReference type="InterPro" id="IPR005478">
    <property type="entry name" value="Transketolase_bac-like"/>
</dbReference>
<comment type="cofactor">
    <cofactor evidence="2">
        <name>Mn(2+)</name>
        <dbReference type="ChEBI" id="CHEBI:29035"/>
    </cofactor>
</comment>
<feature type="binding site" evidence="16">
    <location>
        <position position="467"/>
    </location>
    <ligand>
        <name>substrate</name>
    </ligand>
</feature>
<dbReference type="SUPFAM" id="SSF52922">
    <property type="entry name" value="TK C-terminal domain-like"/>
    <property type="match status" value="1"/>
</dbReference>
<feature type="binding site" evidence="17">
    <location>
        <position position="186"/>
    </location>
    <ligand>
        <name>thiamine diphosphate</name>
        <dbReference type="ChEBI" id="CHEBI:58937"/>
    </ligand>
</feature>
<protein>
    <recommendedName>
        <fullName evidence="7 14">Transketolase</fullName>
        <ecNumber evidence="7 14">2.2.1.1</ecNumber>
    </recommendedName>
</protein>
<evidence type="ECO:0000259" key="21">
    <source>
        <dbReference type="SMART" id="SM00861"/>
    </source>
</evidence>
<dbReference type="InterPro" id="IPR049557">
    <property type="entry name" value="Transketolase_CS"/>
</dbReference>
<comment type="subunit">
    <text evidence="6 20">Homodimer.</text>
</comment>
<dbReference type="GO" id="GO:0006098">
    <property type="term" value="P:pentose-phosphate shunt"/>
    <property type="evidence" value="ECO:0007669"/>
    <property type="project" value="TreeGrafter"/>
</dbReference>
<feature type="binding site" evidence="16">
    <location>
        <position position="382"/>
    </location>
    <ligand>
        <name>substrate</name>
    </ligand>
</feature>
<dbReference type="PROSITE" id="PS00801">
    <property type="entry name" value="TRANSKETOLASE_1"/>
    <property type="match status" value="1"/>
</dbReference>
<comment type="cofactor">
    <cofactor evidence="20">
        <name>Mg(2+)</name>
        <dbReference type="ChEBI" id="CHEBI:18420"/>
    </cofactor>
    <cofactor evidence="20">
        <name>Ca(2+)</name>
        <dbReference type="ChEBI" id="CHEBI:29108"/>
    </cofactor>
    <cofactor evidence="20">
        <name>Mn(2+)</name>
        <dbReference type="ChEBI" id="CHEBI:29035"/>
    </cofactor>
    <cofactor evidence="20">
        <name>Co(2+)</name>
        <dbReference type="ChEBI" id="CHEBI:48828"/>
    </cofactor>
    <text evidence="20">Binds 1 Mg(2+) ion per subunit. Can also utilize other divalent metal cations, such as Ca(2+), Mn(2+) and Co(2+).</text>
</comment>
<dbReference type="GO" id="GO:0046872">
    <property type="term" value="F:metal ion binding"/>
    <property type="evidence" value="ECO:0007669"/>
    <property type="project" value="UniProtKB-KW"/>
</dbReference>
<evidence type="ECO:0000256" key="19">
    <source>
        <dbReference type="PIRSR" id="PIRSR605478-5"/>
    </source>
</evidence>
<feature type="binding site" evidence="18">
    <location>
        <position position="186"/>
    </location>
    <ligand>
        <name>Mg(2+)</name>
        <dbReference type="ChEBI" id="CHEBI:18420"/>
    </ligand>
</feature>
<comment type="caution">
    <text evidence="22">The sequence shown here is derived from an EMBL/GenBank/DDBJ whole genome shotgun (WGS) entry which is preliminary data.</text>
</comment>
<evidence type="ECO:0000256" key="10">
    <source>
        <dbReference type="ARBA" id="ARBA00022837"/>
    </source>
</evidence>
<dbReference type="SUPFAM" id="SSF52518">
    <property type="entry name" value="Thiamin diphosphate-binding fold (THDP-binding)"/>
    <property type="match status" value="2"/>
</dbReference>
<feature type="binding site" evidence="17">
    <location>
        <position position="262"/>
    </location>
    <ligand>
        <name>thiamine diphosphate</name>
        <dbReference type="ChEBI" id="CHEBI:58937"/>
    </ligand>
</feature>
<evidence type="ECO:0000256" key="12">
    <source>
        <dbReference type="ARBA" id="ARBA00023052"/>
    </source>
</evidence>
<reference evidence="22 23" key="1">
    <citation type="submission" date="2020-05" db="EMBL/GenBank/DDBJ databases">
        <title>Complete genome of Clostridium estertheticum subspecies estertheticum, isolated from Vacuum packed lamb meat from New Zealand imported to Switzerland.</title>
        <authorList>
            <person name="Wambui J."/>
            <person name="Stevens M.J.A."/>
            <person name="Stephan R."/>
        </authorList>
    </citation>
    <scope>NUCLEOTIDE SEQUENCE [LARGE SCALE GENOMIC DNA]</scope>
    <source>
        <strain evidence="22 23">CEST001</strain>
    </source>
</reference>
<feature type="binding site" evidence="18">
    <location>
        <position position="188"/>
    </location>
    <ligand>
        <name>Mg(2+)</name>
        <dbReference type="ChEBI" id="CHEBI:18420"/>
    </ligand>
</feature>
<evidence type="ECO:0000313" key="23">
    <source>
        <dbReference type="Proteomes" id="UP000531659"/>
    </source>
</evidence>
<evidence type="ECO:0000256" key="1">
    <source>
        <dbReference type="ARBA" id="ARBA00001913"/>
    </source>
</evidence>
<dbReference type="PANTHER" id="PTHR43522:SF2">
    <property type="entry name" value="TRANSKETOLASE 1-RELATED"/>
    <property type="match status" value="1"/>
</dbReference>
<evidence type="ECO:0000256" key="13">
    <source>
        <dbReference type="ARBA" id="ARBA00049473"/>
    </source>
</evidence>
<dbReference type="Pfam" id="PF00456">
    <property type="entry name" value="Transketolase_N"/>
    <property type="match status" value="1"/>
</dbReference>
<name>A0A7Y3SZX3_9CLOT</name>
<feature type="active site" description="Proton donor" evidence="15">
    <location>
        <position position="409"/>
    </location>
</feature>
<dbReference type="FunFam" id="3.40.50.970:FF:000004">
    <property type="entry name" value="Transketolase"/>
    <property type="match status" value="1"/>
</dbReference>
<dbReference type="InterPro" id="IPR055152">
    <property type="entry name" value="Transketolase-like_C_2"/>
</dbReference>
<dbReference type="FunFam" id="3.40.50.970:FF:000045">
    <property type="entry name" value="Transketolase"/>
    <property type="match status" value="1"/>
</dbReference>
<comment type="catalytic activity">
    <reaction evidence="13 20">
        <text>D-sedoheptulose 7-phosphate + D-glyceraldehyde 3-phosphate = aldehydo-D-ribose 5-phosphate + D-xylulose 5-phosphate</text>
        <dbReference type="Rhea" id="RHEA:10508"/>
        <dbReference type="ChEBI" id="CHEBI:57483"/>
        <dbReference type="ChEBI" id="CHEBI:57737"/>
        <dbReference type="ChEBI" id="CHEBI:58273"/>
        <dbReference type="ChEBI" id="CHEBI:59776"/>
        <dbReference type="EC" id="2.2.1.1"/>
    </reaction>
</comment>
<feature type="binding site" evidence="17">
    <location>
        <position position="157"/>
    </location>
    <ligand>
        <name>thiamine diphosphate</name>
        <dbReference type="ChEBI" id="CHEBI:58937"/>
    </ligand>
</feature>
<evidence type="ECO:0000256" key="18">
    <source>
        <dbReference type="PIRSR" id="PIRSR605478-4"/>
    </source>
</evidence>
<comment type="cofactor">
    <cofactor evidence="18">
        <name>Mg(2+)</name>
        <dbReference type="ChEBI" id="CHEBI:18420"/>
    </cofactor>
    <text evidence="18">Binds 1 Mg(2+) ion per subunit. Can also utilize other divalent metal cations, such as Ca(2+), Mn(2+) and Co(2+).</text>
</comment>
<evidence type="ECO:0000256" key="9">
    <source>
        <dbReference type="ARBA" id="ARBA00022723"/>
    </source>
</evidence>
<keyword evidence="8 20" id="KW-0808">Transferase</keyword>
<evidence type="ECO:0000256" key="3">
    <source>
        <dbReference type="ARBA" id="ARBA00001941"/>
    </source>
</evidence>
<proteinExistence type="inferred from homology"/>
<comment type="similarity">
    <text evidence="5 20">Belongs to the transketolase family.</text>
</comment>
<dbReference type="InterPro" id="IPR009014">
    <property type="entry name" value="Transketo_C/PFOR_II"/>
</dbReference>
<comment type="cofactor">
    <cofactor evidence="3">
        <name>Co(2+)</name>
        <dbReference type="ChEBI" id="CHEBI:48828"/>
    </cofactor>
</comment>
<comment type="cofactor">
    <cofactor evidence="17">
        <name>thiamine diphosphate</name>
        <dbReference type="ChEBI" id="CHEBI:58937"/>
    </cofactor>
    <text evidence="17">Binds 1 thiamine pyrophosphate per subunit. During the reaction, the substrate forms a covalent intermediate with the cofactor.</text>
</comment>
<keyword evidence="10 20" id="KW-0106">Calcium</keyword>
<comment type="cofactor">
    <cofactor evidence="1">
        <name>Ca(2+)</name>
        <dbReference type="ChEBI" id="CHEBI:29108"/>
    </cofactor>
</comment>
<keyword evidence="12 17" id="KW-0786">Thiamine pyrophosphate</keyword>
<feature type="binding site" evidence="17">
    <location>
        <position position="435"/>
    </location>
    <ligand>
        <name>thiamine diphosphate</name>
        <dbReference type="ChEBI" id="CHEBI:58937"/>
    </ligand>
</feature>
<dbReference type="Gene3D" id="3.40.50.970">
    <property type="match status" value="2"/>
</dbReference>
<evidence type="ECO:0000256" key="6">
    <source>
        <dbReference type="ARBA" id="ARBA00011738"/>
    </source>
</evidence>
<evidence type="ECO:0000256" key="14">
    <source>
        <dbReference type="NCBIfam" id="TIGR00232"/>
    </source>
</evidence>
<feature type="binding site" evidence="16">
    <location>
        <position position="518"/>
    </location>
    <ligand>
        <name>substrate</name>
    </ligand>
</feature>
<feature type="binding site" evidence="17">
    <location>
        <position position="67"/>
    </location>
    <ligand>
        <name>thiamine diphosphate</name>
        <dbReference type="ChEBI" id="CHEBI:58937"/>
    </ligand>
</feature>
<comment type="function">
    <text evidence="4 20">Catalyzes the transfer of a two-carbon ketol group from a ketose donor to an aldose acceptor, via a covalent intermediate with the cofactor thiamine pyrophosphate.</text>
</comment>
<feature type="binding site" evidence="16">
    <location>
        <position position="27"/>
    </location>
    <ligand>
        <name>substrate</name>
    </ligand>
</feature>